<evidence type="ECO:0000256" key="2">
    <source>
        <dbReference type="ARBA" id="ARBA00023015"/>
    </source>
</evidence>
<dbReference type="InterPro" id="IPR003441">
    <property type="entry name" value="NAC-dom"/>
</dbReference>
<dbReference type="PANTHER" id="PTHR31989">
    <property type="entry name" value="NAC DOMAIN-CONTAINING PROTEIN 82-RELATED"/>
    <property type="match status" value="1"/>
</dbReference>
<keyword evidence="5" id="KW-0539">Nucleus</keyword>
<evidence type="ECO:0000259" key="7">
    <source>
        <dbReference type="PROSITE" id="PS51005"/>
    </source>
</evidence>
<dbReference type="SUPFAM" id="SSF101941">
    <property type="entry name" value="NAC domain"/>
    <property type="match status" value="1"/>
</dbReference>
<keyword evidence="2" id="KW-0805">Transcription regulation</keyword>
<evidence type="ECO:0000313" key="9">
    <source>
        <dbReference type="RefSeq" id="XP_021817130.1"/>
    </source>
</evidence>
<organism evidence="8 9">
    <name type="scientific">Prunus avium</name>
    <name type="common">Cherry</name>
    <name type="synonym">Cerasus avium</name>
    <dbReference type="NCBI Taxonomy" id="42229"/>
    <lineage>
        <taxon>Eukaryota</taxon>
        <taxon>Viridiplantae</taxon>
        <taxon>Streptophyta</taxon>
        <taxon>Embryophyta</taxon>
        <taxon>Tracheophyta</taxon>
        <taxon>Spermatophyta</taxon>
        <taxon>Magnoliopsida</taxon>
        <taxon>eudicotyledons</taxon>
        <taxon>Gunneridae</taxon>
        <taxon>Pentapetalae</taxon>
        <taxon>rosids</taxon>
        <taxon>fabids</taxon>
        <taxon>Rosales</taxon>
        <taxon>Rosaceae</taxon>
        <taxon>Amygdaloideae</taxon>
        <taxon>Amygdaleae</taxon>
        <taxon>Prunus</taxon>
    </lineage>
</organism>
<accession>A0A6P5SJI2</accession>
<feature type="region of interest" description="Disordered" evidence="6">
    <location>
        <begin position="453"/>
        <end position="486"/>
    </location>
</feature>
<evidence type="ECO:0000256" key="4">
    <source>
        <dbReference type="ARBA" id="ARBA00023163"/>
    </source>
</evidence>
<dbReference type="KEGG" id="pavi:110759385"/>
<protein>
    <submittedName>
        <fullName evidence="9">NAC domain-containing protein 74-like</fullName>
    </submittedName>
</protein>
<dbReference type="GO" id="GO:0003677">
    <property type="term" value="F:DNA binding"/>
    <property type="evidence" value="ECO:0007669"/>
    <property type="project" value="UniProtKB-KW"/>
</dbReference>
<dbReference type="GO" id="GO:0005634">
    <property type="term" value="C:nucleus"/>
    <property type="evidence" value="ECO:0007669"/>
    <property type="project" value="UniProtKB-SubCell"/>
</dbReference>
<comment type="subcellular location">
    <subcellularLocation>
        <location evidence="1">Nucleus</location>
    </subcellularLocation>
</comment>
<dbReference type="AlphaFoldDB" id="A0A6P5SJI2"/>
<name>A0A6P5SJI2_PRUAV</name>
<dbReference type="Pfam" id="PF02365">
    <property type="entry name" value="NAM"/>
    <property type="match status" value="1"/>
</dbReference>
<feature type="domain" description="NAC" evidence="7">
    <location>
        <begin position="53"/>
        <end position="241"/>
    </location>
</feature>
<sequence length="535" mass="59778">MTEANAIMPCMFIKDLGIFGIKYKSKKAQWLVIVEGGMSSSMSTTTEESVHDLLPKFRFHPSEEEMVNLLMKKVEGQDSQAMPDEIVYKPSDLPDNESIQLFRCFLKRMMQGKASQSIPEIDVYKYEPWDLAELMFPDSPYQPRAWFSFSRLDYKYANSPRCNRATGKGFWKITGKPRQVKSRQLPKSVTCKKRTLTFHEGRVSKSRNTGWVRQEYNLTPTDPGSNPNQLSGFVLCRMKNKSTDNESDNKKQQDVSICVESADPGIAGCMASNSELDQAAGIHLIPEAEEHLTYKELEHVLLESGNQNDGEPGGFVSSDFDDMIQELCAKGGEYLDSPSPPERPRQHQLPQLGNVPVTGDYISSNSNNQAAAINHMIPHPEEFLAYKEVEHVPLGSCNPDAGEPGGCVSSNMLQKICAQLGEELDSPFPPPGPPELGNAPYVYTDECSSWPSPIGDNDSSLPNKNSIPTNYYSKPVSNTASNFENQTRSSEVYSQAEENLESFFRQFELEGDFLHANNYIGCNESQYATLFPQSS</sequence>
<dbReference type="GO" id="GO:0006355">
    <property type="term" value="P:regulation of DNA-templated transcription"/>
    <property type="evidence" value="ECO:0007669"/>
    <property type="project" value="InterPro"/>
</dbReference>
<gene>
    <name evidence="9" type="primary">LOC110759385</name>
</gene>
<evidence type="ECO:0000256" key="1">
    <source>
        <dbReference type="ARBA" id="ARBA00004123"/>
    </source>
</evidence>
<dbReference type="Proteomes" id="UP000515124">
    <property type="component" value="Unplaced"/>
</dbReference>
<evidence type="ECO:0000256" key="5">
    <source>
        <dbReference type="ARBA" id="ARBA00023242"/>
    </source>
</evidence>
<evidence type="ECO:0000256" key="3">
    <source>
        <dbReference type="ARBA" id="ARBA00023125"/>
    </source>
</evidence>
<keyword evidence="3" id="KW-0238">DNA-binding</keyword>
<dbReference type="PROSITE" id="PS51005">
    <property type="entry name" value="NAC"/>
    <property type="match status" value="1"/>
</dbReference>
<dbReference type="InterPro" id="IPR036093">
    <property type="entry name" value="NAC_dom_sf"/>
</dbReference>
<keyword evidence="8" id="KW-1185">Reference proteome</keyword>
<evidence type="ECO:0000313" key="8">
    <source>
        <dbReference type="Proteomes" id="UP000515124"/>
    </source>
</evidence>
<dbReference type="RefSeq" id="XP_021817130.1">
    <property type="nucleotide sequence ID" value="XM_021961438.1"/>
</dbReference>
<proteinExistence type="predicted"/>
<dbReference type="GeneID" id="110759385"/>
<evidence type="ECO:0000256" key="6">
    <source>
        <dbReference type="SAM" id="MobiDB-lite"/>
    </source>
</evidence>
<reference evidence="9" key="1">
    <citation type="submission" date="2025-08" db="UniProtKB">
        <authorList>
            <consortium name="RefSeq"/>
        </authorList>
    </citation>
    <scope>IDENTIFICATION</scope>
</reference>
<dbReference type="Gene3D" id="2.170.150.80">
    <property type="entry name" value="NAC domain"/>
    <property type="match status" value="1"/>
</dbReference>
<keyword evidence="4" id="KW-0804">Transcription</keyword>